<organism evidence="1 2">
    <name type="scientific">Aquisphaera giovannonii</name>
    <dbReference type="NCBI Taxonomy" id="406548"/>
    <lineage>
        <taxon>Bacteria</taxon>
        <taxon>Pseudomonadati</taxon>
        <taxon>Planctomycetota</taxon>
        <taxon>Planctomycetia</taxon>
        <taxon>Isosphaerales</taxon>
        <taxon>Isosphaeraceae</taxon>
        <taxon>Aquisphaera</taxon>
    </lineage>
</organism>
<dbReference type="RefSeq" id="WP_210420465.1">
    <property type="nucleotide sequence ID" value="NZ_CP042997.1"/>
</dbReference>
<keyword evidence="2" id="KW-1185">Reference proteome</keyword>
<proteinExistence type="predicted"/>
<name>A0A5B9VYM2_9BACT</name>
<sequence length="556" mass="62705">MKDNRLRAPSNDGALLAVPPLAEALGEISRTADRLRAWDHDFQGRGARRLRKQVRREVLARAAAFLKRHGISSPEIPPSGDPNLLPPLIVTGHQPELFHPGVWIKNFAAGSLAAACGGVGLNMIVDNDLPKSATIPVPSLKNDHARVVRVEFDRWMGEWPYEDLEVHDEGLFASFPERVRRVLDGQIADPILDDFWPRAVRRAREIPTVGLRLALARREIEEEWGTANLEVPLSELCQGEGFLWFASHILAQLPRFQEIHNTALADYRQTYGIRSRSHPVADLGTQGDWREAPFWVWRRGEPRRRALLVLQKPRTMLLRISGESDPLVELPLAADRDACCAVERLADLPGRSVRIRTRALTTTLFARHLLGDMFIHGIGGAKYDELGDAIAARFFGIDPPRFLTLSLTQRLGLPERPADADTLHRMDQHRRALIYNPDRFIDEPTAPETRKLIDEKRAWVAKEPGNRGDKIGRFRAIRAINERLLAAVQDQLEALQIMRRKAVEDLHWNRVVRSREFPIVLHSARRLQQVMGGLSPAKDRADLPTAPGVVMDAPAR</sequence>
<evidence type="ECO:0000313" key="1">
    <source>
        <dbReference type="EMBL" id="QEH33269.1"/>
    </source>
</evidence>
<protein>
    <submittedName>
        <fullName evidence="1">Uncharacterized protein</fullName>
    </submittedName>
</protein>
<dbReference type="EMBL" id="CP042997">
    <property type="protein sequence ID" value="QEH33269.1"/>
    <property type="molecule type" value="Genomic_DNA"/>
</dbReference>
<dbReference type="Proteomes" id="UP000324233">
    <property type="component" value="Chromosome"/>
</dbReference>
<gene>
    <name evidence="1" type="ORF">OJF2_17700</name>
</gene>
<reference evidence="1 2" key="1">
    <citation type="submission" date="2019-08" db="EMBL/GenBank/DDBJ databases">
        <title>Deep-cultivation of Planctomycetes and their phenomic and genomic characterization uncovers novel biology.</title>
        <authorList>
            <person name="Wiegand S."/>
            <person name="Jogler M."/>
            <person name="Boedeker C."/>
            <person name="Pinto D."/>
            <person name="Vollmers J."/>
            <person name="Rivas-Marin E."/>
            <person name="Kohn T."/>
            <person name="Peeters S.H."/>
            <person name="Heuer A."/>
            <person name="Rast P."/>
            <person name="Oberbeckmann S."/>
            <person name="Bunk B."/>
            <person name="Jeske O."/>
            <person name="Meyerdierks A."/>
            <person name="Storesund J.E."/>
            <person name="Kallscheuer N."/>
            <person name="Luecker S."/>
            <person name="Lage O.M."/>
            <person name="Pohl T."/>
            <person name="Merkel B.J."/>
            <person name="Hornburger P."/>
            <person name="Mueller R.-W."/>
            <person name="Bruemmer F."/>
            <person name="Labrenz M."/>
            <person name="Spormann A.M."/>
            <person name="Op den Camp H."/>
            <person name="Overmann J."/>
            <person name="Amann R."/>
            <person name="Jetten M.S.M."/>
            <person name="Mascher T."/>
            <person name="Medema M.H."/>
            <person name="Devos D.P."/>
            <person name="Kaster A.-K."/>
            <person name="Ovreas L."/>
            <person name="Rohde M."/>
            <person name="Galperin M.Y."/>
            <person name="Jogler C."/>
        </authorList>
    </citation>
    <scope>NUCLEOTIDE SEQUENCE [LARGE SCALE GENOMIC DNA]</scope>
    <source>
        <strain evidence="1 2">OJF2</strain>
    </source>
</reference>
<dbReference type="AlphaFoldDB" id="A0A5B9VYM2"/>
<evidence type="ECO:0000313" key="2">
    <source>
        <dbReference type="Proteomes" id="UP000324233"/>
    </source>
</evidence>
<accession>A0A5B9VYM2</accession>
<dbReference type="KEGG" id="agv:OJF2_17700"/>